<evidence type="ECO:0000256" key="1">
    <source>
        <dbReference type="ARBA" id="ARBA00004514"/>
    </source>
</evidence>
<dbReference type="EMBL" id="JACSQK010000002">
    <property type="protein sequence ID" value="MBD7959861.1"/>
    <property type="molecule type" value="Genomic_DNA"/>
</dbReference>
<evidence type="ECO:0000256" key="2">
    <source>
        <dbReference type="ARBA" id="ARBA00022490"/>
    </source>
</evidence>
<organism evidence="6 7">
    <name type="scientific">Comamonas avium</name>
    <dbReference type="NCBI Taxonomy" id="2762231"/>
    <lineage>
        <taxon>Bacteria</taxon>
        <taxon>Pseudomonadati</taxon>
        <taxon>Pseudomonadota</taxon>
        <taxon>Betaproteobacteria</taxon>
        <taxon>Burkholderiales</taxon>
        <taxon>Comamonadaceae</taxon>
        <taxon>Comamonas</taxon>
    </lineage>
</organism>
<protein>
    <recommendedName>
        <fullName evidence="5">Flagellar protein FliT</fullName>
    </recommendedName>
</protein>
<evidence type="ECO:0000313" key="7">
    <source>
        <dbReference type="Proteomes" id="UP000634919"/>
    </source>
</evidence>
<keyword evidence="4" id="KW-0143">Chaperone</keyword>
<evidence type="ECO:0000256" key="5">
    <source>
        <dbReference type="ARBA" id="ARBA00093797"/>
    </source>
</evidence>
<evidence type="ECO:0000256" key="3">
    <source>
        <dbReference type="ARBA" id="ARBA00022795"/>
    </source>
</evidence>
<sequence length="135" mass="15665">MWFWWKKLLSFCSPWRKAGKKLDPLRIKPCEVVAVQENRLLDYYKAIEAKSAQMLSAAIQQNWDSVMECERSCAVLIGELRVQSHEVQLTALQRKEKTRIMQSILRNDAQIRVLAEPWLATLEHMGKMPATSALH</sequence>
<name>A0ABR8S8Q3_9BURK</name>
<keyword evidence="6" id="KW-0969">Cilium</keyword>
<comment type="caution">
    <text evidence="6">The sequence shown here is derived from an EMBL/GenBank/DDBJ whole genome shotgun (WGS) entry which is preliminary data.</text>
</comment>
<dbReference type="Proteomes" id="UP000634919">
    <property type="component" value="Unassembled WGS sequence"/>
</dbReference>
<gene>
    <name evidence="6" type="ORF">H9646_05160</name>
</gene>
<keyword evidence="3" id="KW-1005">Bacterial flagellum biogenesis</keyword>
<dbReference type="Pfam" id="PF05400">
    <property type="entry name" value="FliT"/>
    <property type="match status" value="1"/>
</dbReference>
<keyword evidence="6" id="KW-0282">Flagellum</keyword>
<proteinExistence type="predicted"/>
<accession>A0ABR8S8Q3</accession>
<comment type="subcellular location">
    <subcellularLocation>
        <location evidence="1">Cytoplasm</location>
        <location evidence="1">Cytosol</location>
    </subcellularLocation>
</comment>
<keyword evidence="2" id="KW-0963">Cytoplasm</keyword>
<keyword evidence="6" id="KW-0966">Cell projection</keyword>
<evidence type="ECO:0000256" key="4">
    <source>
        <dbReference type="ARBA" id="ARBA00023186"/>
    </source>
</evidence>
<keyword evidence="7" id="KW-1185">Reference proteome</keyword>
<reference evidence="6 7" key="1">
    <citation type="submission" date="2020-08" db="EMBL/GenBank/DDBJ databases">
        <title>A Genomic Blueprint of the Chicken Gut Microbiome.</title>
        <authorList>
            <person name="Gilroy R."/>
            <person name="Ravi A."/>
            <person name="Getino M."/>
            <person name="Pursley I."/>
            <person name="Horton D.L."/>
            <person name="Alikhan N.-F."/>
            <person name="Baker D."/>
            <person name="Gharbi K."/>
            <person name="Hall N."/>
            <person name="Watson M."/>
            <person name="Adriaenssens E.M."/>
            <person name="Foster-Nyarko E."/>
            <person name="Jarju S."/>
            <person name="Secka A."/>
            <person name="Antonio M."/>
            <person name="Oren A."/>
            <person name="Chaudhuri R."/>
            <person name="La Ragione R.M."/>
            <person name="Hildebrand F."/>
            <person name="Pallen M.J."/>
        </authorList>
    </citation>
    <scope>NUCLEOTIDE SEQUENCE [LARGE SCALE GENOMIC DNA]</scope>
    <source>
        <strain evidence="6 7">Sa2CVA6</strain>
    </source>
</reference>
<dbReference type="Gene3D" id="1.20.58.380">
    <property type="entry name" value="Flagellar protein flit"/>
    <property type="match status" value="1"/>
</dbReference>
<dbReference type="InterPro" id="IPR008622">
    <property type="entry name" value="FliT"/>
</dbReference>
<evidence type="ECO:0000313" key="6">
    <source>
        <dbReference type="EMBL" id="MBD7959861.1"/>
    </source>
</evidence>